<dbReference type="AlphaFoldDB" id="A0A8H7XNB5"/>
<accession>A0A8H7XNB5</accession>
<gene>
    <name evidence="2" type="ORF">JR316_011948</name>
</gene>
<organism evidence="2">
    <name type="scientific">Psilocybe cubensis</name>
    <name type="common">Psychedelic mushroom</name>
    <name type="synonym">Stropharia cubensis</name>
    <dbReference type="NCBI Taxonomy" id="181762"/>
    <lineage>
        <taxon>Eukaryota</taxon>
        <taxon>Fungi</taxon>
        <taxon>Dikarya</taxon>
        <taxon>Basidiomycota</taxon>
        <taxon>Agaricomycotina</taxon>
        <taxon>Agaricomycetes</taxon>
        <taxon>Agaricomycetidae</taxon>
        <taxon>Agaricales</taxon>
        <taxon>Agaricineae</taxon>
        <taxon>Strophariaceae</taxon>
        <taxon>Psilocybe</taxon>
    </lineage>
</organism>
<evidence type="ECO:0000256" key="1">
    <source>
        <dbReference type="SAM" id="MobiDB-lite"/>
    </source>
</evidence>
<reference evidence="2" key="1">
    <citation type="submission" date="2021-02" db="EMBL/GenBank/DDBJ databases">
        <title>Psilocybe cubensis genome.</title>
        <authorList>
            <person name="Mckernan K.J."/>
            <person name="Crawford S."/>
            <person name="Trippe A."/>
            <person name="Kane L.T."/>
            <person name="Mclaughlin S."/>
        </authorList>
    </citation>
    <scope>NUCLEOTIDE SEQUENCE [LARGE SCALE GENOMIC DNA]</scope>
    <source>
        <strain evidence="2">MGC-MH-2018</strain>
    </source>
</reference>
<sequence>MAICNACQRKFNTKHAVHIHWNTCVAVQAELAAICKPAKFDSKTGRAKRRKLDRDEANKENELNKESKWEDIPETYQNEDIVLPPSPEPPEPPKIFIPPPTHSGRVRKYPTKHIDFLPNSSTCLPHMPPPVPCVRHAPKPVVPRKPTPELAPSFEPTITCTLPNEFGLYCEYPTFPEQDIDDLEELDKLCSAPGFATSSMEKKPSSWISKVMGISVDKMSISNQFAPFLNATVFRLMHWFYGASNLKSVAELDCLVHEVLLAEDFCVEHLKDFSAKWEFSRMDEATSALNSGLAFKHEDGWIKSTVQIPLPCEQAKHLSEDAAPVLEVPNVYHCSLIATIKAALQDESAELWHFTPHRLFWKPSPTSQPERVVNKVYNSDAFYNEYIDLRKQQNKHARLGDTYKVAIVALMLWSDST</sequence>
<dbReference type="OrthoDB" id="3208495at2759"/>
<proteinExistence type="predicted"/>
<evidence type="ECO:0000313" key="2">
    <source>
        <dbReference type="EMBL" id="KAG5163081.1"/>
    </source>
</evidence>
<feature type="compositionally biased region" description="Basic and acidic residues" evidence="1">
    <location>
        <begin position="52"/>
        <end position="71"/>
    </location>
</feature>
<feature type="region of interest" description="Disordered" evidence="1">
    <location>
        <begin position="42"/>
        <end position="75"/>
    </location>
</feature>
<protein>
    <submittedName>
        <fullName evidence="2">Uncharacterized protein</fullName>
    </submittedName>
</protein>
<comment type="caution">
    <text evidence="2">The sequence shown here is derived from an EMBL/GenBank/DDBJ whole genome shotgun (WGS) entry which is preliminary data.</text>
</comment>
<name>A0A8H7XNB5_PSICU</name>
<dbReference type="EMBL" id="JAFIQS010000016">
    <property type="protein sequence ID" value="KAG5163081.1"/>
    <property type="molecule type" value="Genomic_DNA"/>
</dbReference>